<dbReference type="Ensembl" id="ENSCCRT00010080885.1">
    <property type="protein sequence ID" value="ENSCCRP00010073123.1"/>
    <property type="gene ID" value="ENSCCRG00010031777.1"/>
</dbReference>
<dbReference type="Proteomes" id="UP000694427">
    <property type="component" value="Unplaced"/>
</dbReference>
<reference evidence="1" key="2">
    <citation type="submission" date="2025-09" db="UniProtKB">
        <authorList>
            <consortium name="Ensembl"/>
        </authorList>
    </citation>
    <scope>IDENTIFICATION</scope>
</reference>
<name>A0A8C1M8X7_CYPCA</name>
<dbReference type="AlphaFoldDB" id="A0A8C1M8X7"/>
<evidence type="ECO:0000313" key="2">
    <source>
        <dbReference type="Proteomes" id="UP000694427"/>
    </source>
</evidence>
<accession>A0A8C1M8X7</accession>
<keyword evidence="2" id="KW-1185">Reference proteome</keyword>
<reference evidence="1" key="1">
    <citation type="submission" date="2025-08" db="UniProtKB">
        <authorList>
            <consortium name="Ensembl"/>
        </authorList>
    </citation>
    <scope>IDENTIFICATION</scope>
</reference>
<evidence type="ECO:0000313" key="1">
    <source>
        <dbReference type="Ensembl" id="ENSCCRP00010073123.1"/>
    </source>
</evidence>
<organism evidence="1 2">
    <name type="scientific">Cyprinus carpio</name>
    <name type="common">Common carp</name>
    <dbReference type="NCBI Taxonomy" id="7962"/>
    <lineage>
        <taxon>Eukaryota</taxon>
        <taxon>Metazoa</taxon>
        <taxon>Chordata</taxon>
        <taxon>Craniata</taxon>
        <taxon>Vertebrata</taxon>
        <taxon>Euteleostomi</taxon>
        <taxon>Actinopterygii</taxon>
        <taxon>Neopterygii</taxon>
        <taxon>Teleostei</taxon>
        <taxon>Ostariophysi</taxon>
        <taxon>Cypriniformes</taxon>
        <taxon>Cyprinidae</taxon>
        <taxon>Cyprininae</taxon>
        <taxon>Cyprinus</taxon>
    </lineage>
</organism>
<proteinExistence type="predicted"/>
<sequence length="100" mass="10766">VLLLPLSTVRCVVLTVNPTESRWTGTGVTVHTIRAVGAVFTWVTVTFINAGASEDVHIAACVARFTTAFVAANRVLTDGVISTRVFDTFIDIHLTCLAYN</sequence>
<protein>
    <submittedName>
        <fullName evidence="1">Uncharacterized protein</fullName>
    </submittedName>
</protein>